<reference evidence="1 2" key="1">
    <citation type="submission" date="2018-03" db="EMBL/GenBank/DDBJ databases">
        <title>Aerobic endospore-forming bacteria genome sequencing and assembly.</title>
        <authorList>
            <person name="Cavalcante D.A."/>
            <person name="Driks A."/>
            <person name="Putonti C."/>
            <person name="De-Souza M.T."/>
        </authorList>
    </citation>
    <scope>NUCLEOTIDE SEQUENCE [LARGE SCALE GENOMIC DNA]</scope>
    <source>
        <strain evidence="1 2">SDF0037</strain>
    </source>
</reference>
<dbReference type="PANTHER" id="PTHR38471:SF2">
    <property type="entry name" value="FOUR HELIX BUNDLE PROTEIN"/>
    <property type="match status" value="1"/>
</dbReference>
<accession>A0A544UK76</accession>
<dbReference type="AlphaFoldDB" id="A0A544UK76"/>
<protein>
    <submittedName>
        <fullName evidence="1">Four helix bundle protein</fullName>
    </submittedName>
</protein>
<dbReference type="InterPro" id="IPR036583">
    <property type="entry name" value="23S_rRNA_IVS_sf"/>
</dbReference>
<dbReference type="InterPro" id="IPR012657">
    <property type="entry name" value="23S_rRNA-intervening_sequence"/>
</dbReference>
<evidence type="ECO:0000313" key="1">
    <source>
        <dbReference type="EMBL" id="TQR33640.1"/>
    </source>
</evidence>
<proteinExistence type="predicted"/>
<evidence type="ECO:0000313" key="2">
    <source>
        <dbReference type="Proteomes" id="UP000317944"/>
    </source>
</evidence>
<sequence>MKYWRRNILEIQFKDPKKLKLYEKCMELNDLIFTFVRSNSFKEIGSLKSQIIRSGTSIGANLTEGNVQIYPLKELSFYNNALGSAHETLYWLEVFCKNRYLTVRQCEDANIVLKEIILMLMGMMKNANSKIEKGS</sequence>
<dbReference type="Pfam" id="PF05635">
    <property type="entry name" value="23S_rRNA_IVP"/>
    <property type="match status" value="1"/>
</dbReference>
<dbReference type="Proteomes" id="UP000317944">
    <property type="component" value="Unassembled WGS sequence"/>
</dbReference>
<gene>
    <name evidence="1" type="ORF">C7Y47_11420</name>
</gene>
<organism evidence="1 2">
    <name type="scientific">Lysinibacillus sphaericus</name>
    <name type="common">Bacillus sphaericus</name>
    <dbReference type="NCBI Taxonomy" id="1421"/>
    <lineage>
        <taxon>Bacteria</taxon>
        <taxon>Bacillati</taxon>
        <taxon>Bacillota</taxon>
        <taxon>Bacilli</taxon>
        <taxon>Bacillales</taxon>
        <taxon>Bacillaceae</taxon>
        <taxon>Lysinibacillus</taxon>
    </lineage>
</organism>
<comment type="caution">
    <text evidence="1">The sequence shown here is derived from an EMBL/GenBank/DDBJ whole genome shotgun (WGS) entry which is preliminary data.</text>
</comment>
<dbReference type="SUPFAM" id="SSF158446">
    <property type="entry name" value="IVS-encoded protein-like"/>
    <property type="match status" value="1"/>
</dbReference>
<dbReference type="Gene3D" id="1.20.1440.60">
    <property type="entry name" value="23S rRNA-intervening sequence"/>
    <property type="match status" value="1"/>
</dbReference>
<dbReference type="EMBL" id="SADV01000007">
    <property type="protein sequence ID" value="TQR33640.1"/>
    <property type="molecule type" value="Genomic_DNA"/>
</dbReference>
<name>A0A544UK76_LYSSH</name>
<dbReference type="NCBIfam" id="TIGR02436">
    <property type="entry name" value="four helix bundle protein"/>
    <property type="match status" value="1"/>
</dbReference>
<dbReference type="PANTHER" id="PTHR38471">
    <property type="entry name" value="FOUR HELIX BUNDLE PROTEIN"/>
    <property type="match status" value="1"/>
</dbReference>
<dbReference type="OrthoDB" id="160990at2"/>